<evidence type="ECO:0000313" key="3">
    <source>
        <dbReference type="Proteomes" id="UP000316079"/>
    </source>
</evidence>
<protein>
    <submittedName>
        <fullName evidence="2">Uncharacterized protein</fullName>
    </submittedName>
</protein>
<evidence type="ECO:0000256" key="1">
    <source>
        <dbReference type="SAM" id="SignalP"/>
    </source>
</evidence>
<proteinExistence type="predicted"/>
<name>A0A553MN08_9TELE</name>
<feature type="chain" id="PRO_5022129512" evidence="1">
    <location>
        <begin position="29"/>
        <end position="122"/>
    </location>
</feature>
<dbReference type="Proteomes" id="UP000316079">
    <property type="component" value="Unassembled WGS sequence"/>
</dbReference>
<reference evidence="2 3" key="1">
    <citation type="journal article" date="2019" name="Sci. Data">
        <title>Hybrid genome assembly and annotation of Danionella translucida.</title>
        <authorList>
            <person name="Kadobianskyi M."/>
            <person name="Schulze L."/>
            <person name="Schuelke M."/>
            <person name="Judkewitz B."/>
        </authorList>
    </citation>
    <scope>NUCLEOTIDE SEQUENCE [LARGE SCALE GENOMIC DNA]</scope>
    <source>
        <strain evidence="2 3">Bolton</strain>
    </source>
</reference>
<feature type="signal peptide" evidence="1">
    <location>
        <begin position="1"/>
        <end position="28"/>
    </location>
</feature>
<evidence type="ECO:0000313" key="2">
    <source>
        <dbReference type="EMBL" id="TRY54566.1"/>
    </source>
</evidence>
<organism evidence="2 3">
    <name type="scientific">Danionella cerebrum</name>
    <dbReference type="NCBI Taxonomy" id="2873325"/>
    <lineage>
        <taxon>Eukaryota</taxon>
        <taxon>Metazoa</taxon>
        <taxon>Chordata</taxon>
        <taxon>Craniata</taxon>
        <taxon>Vertebrata</taxon>
        <taxon>Euteleostomi</taxon>
        <taxon>Actinopterygii</taxon>
        <taxon>Neopterygii</taxon>
        <taxon>Teleostei</taxon>
        <taxon>Ostariophysi</taxon>
        <taxon>Cypriniformes</taxon>
        <taxon>Danionidae</taxon>
        <taxon>Danioninae</taxon>
        <taxon>Danionella</taxon>
    </lineage>
</organism>
<keyword evidence="3" id="KW-1185">Reference proteome</keyword>
<dbReference type="EMBL" id="SRMA01027343">
    <property type="protein sequence ID" value="TRY54566.1"/>
    <property type="molecule type" value="Genomic_DNA"/>
</dbReference>
<comment type="caution">
    <text evidence="2">The sequence shown here is derived from an EMBL/GenBank/DDBJ whole genome shotgun (WGS) entry which is preliminary data.</text>
</comment>
<accession>A0A553MN08</accession>
<sequence length="122" mass="13557">MNSLNGRRLLLILHISIVQHFMIGLAKLEDLAVVQGIHFVLEKLQRRGFTGQSPGDLLAHHLHDLRQNKIKSVSDIGGNGAYLVEVLLRGSHLLPRLVEQLNTDAEKLLQQSVLSEEDGVIV</sequence>
<gene>
    <name evidence="2" type="ORF">DNTS_033421</name>
</gene>
<keyword evidence="1" id="KW-0732">Signal</keyword>
<dbReference type="AlphaFoldDB" id="A0A553MN08"/>